<organism evidence="1 2">
    <name type="scientific">Gordonia bronchialis (strain ATCC 25592 / DSM 43247 / BCRC 13721 / JCM 3198 / KCTC 3076 / NBRC 16047 / NCTC 10667)</name>
    <name type="common">Rhodococcus bronchialis</name>
    <dbReference type="NCBI Taxonomy" id="526226"/>
    <lineage>
        <taxon>Bacteria</taxon>
        <taxon>Bacillati</taxon>
        <taxon>Actinomycetota</taxon>
        <taxon>Actinomycetes</taxon>
        <taxon>Mycobacteriales</taxon>
        <taxon>Gordoniaceae</taxon>
        <taxon>Gordonia</taxon>
    </lineage>
</organism>
<name>D0LBP6_GORB4</name>
<reference evidence="1 2" key="2">
    <citation type="journal article" date="2010" name="Stand. Genomic Sci.">
        <title>Complete genome sequence of Gordonia bronchialis type strain (3410).</title>
        <authorList>
            <person name="Ivanova N."/>
            <person name="Sikorski J."/>
            <person name="Jando M."/>
            <person name="Lapidus A."/>
            <person name="Nolan M."/>
            <person name="Lucas S."/>
            <person name="Del Rio T.G."/>
            <person name="Tice H."/>
            <person name="Copeland A."/>
            <person name="Cheng J.F."/>
            <person name="Chen F."/>
            <person name="Bruce D."/>
            <person name="Goodwin L."/>
            <person name="Pitluck S."/>
            <person name="Mavromatis K."/>
            <person name="Ovchinnikova G."/>
            <person name="Pati A."/>
            <person name="Chen A."/>
            <person name="Palaniappan K."/>
            <person name="Land M."/>
            <person name="Hauser L."/>
            <person name="Chang Y.J."/>
            <person name="Jeffries C.D."/>
            <person name="Chain P."/>
            <person name="Saunders E."/>
            <person name="Han C."/>
            <person name="Detter J.C."/>
            <person name="Brettin T."/>
            <person name="Rohde M."/>
            <person name="Goker M."/>
            <person name="Bristow J."/>
            <person name="Eisen J.A."/>
            <person name="Markowitz V."/>
            <person name="Hugenholtz P."/>
            <person name="Klenk H.P."/>
            <person name="Kyrpides N.C."/>
        </authorList>
    </citation>
    <scope>NUCLEOTIDE SEQUENCE [LARGE SCALE GENOMIC DNA]</scope>
    <source>
        <strain evidence="2">ATCC 25592 / DSM 43247 / BCRC 13721 / JCM 3198 / KCTC 3076 / NBRC 16047 / NCTC 10667</strain>
    </source>
</reference>
<dbReference type="HOGENOM" id="CLU_090899_0_0_11"/>
<evidence type="ECO:0000313" key="1">
    <source>
        <dbReference type="EMBL" id="ACY21460.1"/>
    </source>
</evidence>
<gene>
    <name evidence="1" type="ordered locus">Gbro_2212</name>
</gene>
<dbReference type="AlphaFoldDB" id="D0LBP6"/>
<dbReference type="Proteomes" id="UP000001219">
    <property type="component" value="Chromosome"/>
</dbReference>
<sequence length="260" mass="26228">MSSEVVFVPSAPLLVPRLAGPAATDTEPVRDAAVSALRMAAEGIERWVAIGVSDEAARGRLSTPHTGTFAGFGVDVPVTLDRGRSDGATTTPAPMATPMPLSMLIAGWLRGQVGVVRMGAILVGRDTTPEECTRIGTELAAELEIGGPGAEAVPIGVLVVGDGATALSAKAPAGGRRESAVVLQKVIDQAIGRPDPIGLAELGVADCEAEGVGGRVAWQVAAALCAGGELAARVDYCAAPFGVGYTVARWTAKPPTGQGS</sequence>
<protein>
    <submittedName>
        <fullName evidence="1">Uncharacterized protein</fullName>
    </submittedName>
</protein>
<dbReference type="EMBL" id="CP001802">
    <property type="protein sequence ID" value="ACY21460.1"/>
    <property type="molecule type" value="Genomic_DNA"/>
</dbReference>
<dbReference type="KEGG" id="gbr:Gbro_2212"/>
<proteinExistence type="predicted"/>
<accession>D0LBP6</accession>
<evidence type="ECO:0000313" key="2">
    <source>
        <dbReference type="Proteomes" id="UP000001219"/>
    </source>
</evidence>
<dbReference type="OrthoDB" id="4543339at2"/>
<dbReference type="STRING" id="526226.Gbro_2212"/>
<dbReference type="eggNOG" id="COG3885">
    <property type="taxonomic scope" value="Bacteria"/>
</dbReference>
<keyword evidence="2" id="KW-1185">Reference proteome</keyword>
<dbReference type="Gene3D" id="3.40.830.10">
    <property type="entry name" value="LigB-like"/>
    <property type="match status" value="1"/>
</dbReference>
<reference evidence="2" key="1">
    <citation type="submission" date="2009-10" db="EMBL/GenBank/DDBJ databases">
        <title>The complete chromosome of Gordonia bronchialis DSM 43247.</title>
        <authorList>
            <consortium name="US DOE Joint Genome Institute (JGI-PGF)"/>
            <person name="Lucas S."/>
            <person name="Copeland A."/>
            <person name="Lapidus A."/>
            <person name="Glavina del Rio T."/>
            <person name="Dalin E."/>
            <person name="Tice H."/>
            <person name="Bruce D."/>
            <person name="Goodwin L."/>
            <person name="Pitluck S."/>
            <person name="Kyrpides N."/>
            <person name="Mavromatis K."/>
            <person name="Ivanova N."/>
            <person name="Ovchinnikova G."/>
            <person name="Saunders E."/>
            <person name="Brettin T."/>
            <person name="Detter J.C."/>
            <person name="Han C."/>
            <person name="Larimer F."/>
            <person name="Land M."/>
            <person name="Hauser L."/>
            <person name="Markowitz V."/>
            <person name="Cheng J.-F."/>
            <person name="Hugenholtz P."/>
            <person name="Woyke T."/>
            <person name="Wu D."/>
            <person name="Jando M."/>
            <person name="Schneider S."/>
            <person name="Goeker M."/>
            <person name="Klenk H.-P."/>
            <person name="Eisen J.A."/>
        </authorList>
    </citation>
    <scope>NUCLEOTIDE SEQUENCE [LARGE SCALE GENOMIC DNA]</scope>
    <source>
        <strain evidence="2">ATCC 25592 / DSM 43247 / BCRC 13721 / JCM 3198 / KCTC 3076 / NBRC 16047 / NCTC 10667</strain>
    </source>
</reference>